<dbReference type="InterPro" id="IPR036770">
    <property type="entry name" value="Ankyrin_rpt-contain_sf"/>
</dbReference>
<proteinExistence type="predicted"/>
<dbReference type="InterPro" id="IPR002110">
    <property type="entry name" value="Ankyrin_rpt"/>
</dbReference>
<reference evidence="1 2" key="1">
    <citation type="journal article" date="2023" name="bioRxiv">
        <title>Conserved and derived expression patterns and positive selection on dental genes reveal complex evolutionary context of ever-growing rodent molars.</title>
        <authorList>
            <person name="Calamari Z.T."/>
            <person name="Song A."/>
            <person name="Cohen E."/>
            <person name="Akter M."/>
            <person name="Roy R.D."/>
            <person name="Hallikas O."/>
            <person name="Christensen M.M."/>
            <person name="Li P."/>
            <person name="Marangoni P."/>
            <person name="Jernvall J."/>
            <person name="Klein O.D."/>
        </authorList>
    </citation>
    <scope>NUCLEOTIDE SEQUENCE [LARGE SCALE GENOMIC DNA]</scope>
    <source>
        <strain evidence="1">V071</strain>
    </source>
</reference>
<organism evidence="1 2">
    <name type="scientific">Myodes glareolus</name>
    <name type="common">Bank vole</name>
    <name type="synonym">Clethrionomys glareolus</name>
    <dbReference type="NCBI Taxonomy" id="447135"/>
    <lineage>
        <taxon>Eukaryota</taxon>
        <taxon>Metazoa</taxon>
        <taxon>Chordata</taxon>
        <taxon>Craniata</taxon>
        <taxon>Vertebrata</taxon>
        <taxon>Euteleostomi</taxon>
        <taxon>Mammalia</taxon>
        <taxon>Eutheria</taxon>
        <taxon>Euarchontoglires</taxon>
        <taxon>Glires</taxon>
        <taxon>Rodentia</taxon>
        <taxon>Myomorpha</taxon>
        <taxon>Muroidea</taxon>
        <taxon>Cricetidae</taxon>
        <taxon>Arvicolinae</taxon>
        <taxon>Myodes</taxon>
    </lineage>
</organism>
<evidence type="ECO:0000313" key="1">
    <source>
        <dbReference type="EMBL" id="KAK7802840.1"/>
    </source>
</evidence>
<accession>A0AAW0HJB7</accession>
<comment type="caution">
    <text evidence="1">The sequence shown here is derived from an EMBL/GenBank/DDBJ whole genome shotgun (WGS) entry which is preliminary data.</text>
</comment>
<dbReference type="AlphaFoldDB" id="A0AAW0HJB7"/>
<protein>
    <submittedName>
        <fullName evidence="1">Uncharacterized protein</fullName>
    </submittedName>
</protein>
<evidence type="ECO:0000313" key="2">
    <source>
        <dbReference type="Proteomes" id="UP001488838"/>
    </source>
</evidence>
<dbReference type="Gene3D" id="1.25.40.20">
    <property type="entry name" value="Ankyrin repeat-containing domain"/>
    <property type="match status" value="1"/>
</dbReference>
<dbReference type="EMBL" id="JBBHLL010000443">
    <property type="protein sequence ID" value="KAK7802840.1"/>
    <property type="molecule type" value="Genomic_DNA"/>
</dbReference>
<dbReference type="Pfam" id="PF12796">
    <property type="entry name" value="Ank_2"/>
    <property type="match status" value="1"/>
</dbReference>
<name>A0AAW0HJB7_MYOGA</name>
<dbReference type="Proteomes" id="UP001488838">
    <property type="component" value="Unassembled WGS sequence"/>
</dbReference>
<dbReference type="SUPFAM" id="SSF48403">
    <property type="entry name" value="Ankyrin repeat"/>
    <property type="match status" value="1"/>
</dbReference>
<sequence length="149" mass="16637">MAFTFFDPNDPACQEILFDPKTTIPELFAIVRQWVPQVQHKIDVIGNEILRRGCHVNDRDGLTDMTLLHYACKAGAHGVGDPAAAVRLSQQLLALGADVTLRSRWTNMNALHYAAYFDVPDLVRVLLKGARPRGEKAEPDWEEEGPEVS</sequence>
<keyword evidence="2" id="KW-1185">Reference proteome</keyword>
<gene>
    <name evidence="1" type="ORF">U0070_016323</name>
</gene>